<proteinExistence type="predicted"/>
<keyword evidence="3" id="KW-0472">Membrane</keyword>
<name>A0A2P8I846_SACCR</name>
<dbReference type="SUPFAM" id="SSF46565">
    <property type="entry name" value="Chaperone J-domain"/>
    <property type="match status" value="1"/>
</dbReference>
<dbReference type="AlphaFoldDB" id="A0A2P8I846"/>
<dbReference type="SMART" id="SM00271">
    <property type="entry name" value="DnaJ"/>
    <property type="match status" value="1"/>
</dbReference>
<evidence type="ECO:0000256" key="2">
    <source>
        <dbReference type="SAM" id="MobiDB-lite"/>
    </source>
</evidence>
<keyword evidence="6" id="KW-1185">Reference proteome</keyword>
<dbReference type="Pfam" id="PF08378">
    <property type="entry name" value="NERD"/>
    <property type="match status" value="1"/>
</dbReference>
<feature type="compositionally biased region" description="Low complexity" evidence="2">
    <location>
        <begin position="83"/>
        <end position="101"/>
    </location>
</feature>
<dbReference type="GO" id="GO:0036503">
    <property type="term" value="P:ERAD pathway"/>
    <property type="evidence" value="ECO:0007669"/>
    <property type="project" value="TreeGrafter"/>
</dbReference>
<dbReference type="InterPro" id="IPR018253">
    <property type="entry name" value="DnaJ_domain_CS"/>
</dbReference>
<comment type="caution">
    <text evidence="5">The sequence shown here is derived from an EMBL/GenBank/DDBJ whole genome shotgun (WGS) entry which is preliminary data.</text>
</comment>
<protein>
    <submittedName>
        <fullName evidence="5">Nuclease-like protein</fullName>
    </submittedName>
</protein>
<feature type="domain" description="J" evidence="4">
    <location>
        <begin position="19"/>
        <end position="80"/>
    </location>
</feature>
<feature type="transmembrane region" description="Helical" evidence="3">
    <location>
        <begin position="172"/>
        <end position="192"/>
    </location>
</feature>
<dbReference type="PROSITE" id="PS00636">
    <property type="entry name" value="DNAJ_1"/>
    <property type="match status" value="1"/>
</dbReference>
<dbReference type="PANTHER" id="PTHR44360">
    <property type="entry name" value="DNAJ HOMOLOG SUBFAMILY B MEMBER 9"/>
    <property type="match status" value="1"/>
</dbReference>
<keyword evidence="3" id="KW-1133">Transmembrane helix</keyword>
<dbReference type="InterPro" id="IPR011528">
    <property type="entry name" value="NERD"/>
</dbReference>
<keyword evidence="1" id="KW-0143">Chaperone</keyword>
<dbReference type="InterPro" id="IPR036869">
    <property type="entry name" value="J_dom_sf"/>
</dbReference>
<dbReference type="InterPro" id="IPR051948">
    <property type="entry name" value="Hsp70_co-chaperone_J-domain"/>
</dbReference>
<dbReference type="EMBL" id="PYAX01000006">
    <property type="protein sequence ID" value="PSL54641.1"/>
    <property type="molecule type" value="Genomic_DNA"/>
</dbReference>
<sequence length="385" mass="42346">MTAAPETGPLRSALVRGVDYYELLGVGRYASEAEIKSAYRSLAKVMHPDAGGSSGTFRMLQEAYDTLRDPARRRDYDRGWSFTRPGARPTSPTRPPRSGRTGRLRNFGEDPDFVPPKPVVDLGGVAWWHLVDVGQRVRYVPAAGPGHAPALAALCGWFFLLLPVVVIDFSPLALGVWLVLVAAAAAMAFRLVRRYLAAIRADRAFTLDHDTGVVHGTTDDRACERLTAELLSRYLTRLPGARIFHGLAWPGSVFADVDHAVLCGRKLVLIESKSWLPGHYEAEDDGTVWRNGHPFRGGGMRMPRSLAVYRKLLPWLDIRTALLVYPSRDGVVTTEEPADAIVPPMTPAQFVEEIGDWLAEDPATVDREALRVLIGQVVPIVRPAS</sequence>
<dbReference type="PROSITE" id="PS50076">
    <property type="entry name" value="DNAJ_2"/>
    <property type="match status" value="1"/>
</dbReference>
<accession>A0A2P8I846</accession>
<gene>
    <name evidence="5" type="ORF">B0I31_106157</name>
</gene>
<evidence type="ECO:0000313" key="6">
    <source>
        <dbReference type="Proteomes" id="UP000241118"/>
    </source>
</evidence>
<dbReference type="CDD" id="cd06257">
    <property type="entry name" value="DnaJ"/>
    <property type="match status" value="1"/>
</dbReference>
<dbReference type="Proteomes" id="UP000241118">
    <property type="component" value="Unassembled WGS sequence"/>
</dbReference>
<dbReference type="Pfam" id="PF00226">
    <property type="entry name" value="DnaJ"/>
    <property type="match status" value="1"/>
</dbReference>
<evidence type="ECO:0000256" key="1">
    <source>
        <dbReference type="ARBA" id="ARBA00023186"/>
    </source>
</evidence>
<dbReference type="PANTHER" id="PTHR44360:SF1">
    <property type="entry name" value="DNAJ HOMOLOG SUBFAMILY B MEMBER 9"/>
    <property type="match status" value="1"/>
</dbReference>
<keyword evidence="3" id="KW-0812">Transmembrane</keyword>
<dbReference type="InterPro" id="IPR001623">
    <property type="entry name" value="DnaJ_domain"/>
</dbReference>
<evidence type="ECO:0000313" key="5">
    <source>
        <dbReference type="EMBL" id="PSL54641.1"/>
    </source>
</evidence>
<evidence type="ECO:0000256" key="3">
    <source>
        <dbReference type="SAM" id="Phobius"/>
    </source>
</evidence>
<feature type="region of interest" description="Disordered" evidence="2">
    <location>
        <begin position="77"/>
        <end position="107"/>
    </location>
</feature>
<evidence type="ECO:0000259" key="4">
    <source>
        <dbReference type="PROSITE" id="PS50076"/>
    </source>
</evidence>
<dbReference type="GO" id="GO:0051787">
    <property type="term" value="F:misfolded protein binding"/>
    <property type="evidence" value="ECO:0007669"/>
    <property type="project" value="TreeGrafter"/>
</dbReference>
<reference evidence="5 6" key="1">
    <citation type="submission" date="2018-03" db="EMBL/GenBank/DDBJ databases">
        <title>Genomic Encyclopedia of Type Strains, Phase III (KMG-III): the genomes of soil and plant-associated and newly described type strains.</title>
        <authorList>
            <person name="Whitman W."/>
        </authorList>
    </citation>
    <scope>NUCLEOTIDE SEQUENCE [LARGE SCALE GENOMIC DNA]</scope>
    <source>
        <strain evidence="5 6">CGMCC 4.7097</strain>
    </source>
</reference>
<dbReference type="PRINTS" id="PR00625">
    <property type="entry name" value="JDOMAIN"/>
</dbReference>
<dbReference type="Gene3D" id="1.10.287.110">
    <property type="entry name" value="DnaJ domain"/>
    <property type="match status" value="1"/>
</dbReference>
<organism evidence="5 6">
    <name type="scientific">Saccharothrix carnea</name>
    <dbReference type="NCBI Taxonomy" id="1280637"/>
    <lineage>
        <taxon>Bacteria</taxon>
        <taxon>Bacillati</taxon>
        <taxon>Actinomycetota</taxon>
        <taxon>Actinomycetes</taxon>
        <taxon>Pseudonocardiales</taxon>
        <taxon>Pseudonocardiaceae</taxon>
        <taxon>Saccharothrix</taxon>
    </lineage>
</organism>
<feature type="transmembrane region" description="Helical" evidence="3">
    <location>
        <begin position="148"/>
        <end position="166"/>
    </location>
</feature>
<dbReference type="GO" id="GO:0051087">
    <property type="term" value="F:protein-folding chaperone binding"/>
    <property type="evidence" value="ECO:0007669"/>
    <property type="project" value="TreeGrafter"/>
</dbReference>